<comment type="caution">
    <text evidence="3">The sequence shown here is derived from an EMBL/GenBank/DDBJ whole genome shotgun (WGS) entry which is preliminary data.</text>
</comment>
<dbReference type="Proteomes" id="UP000499080">
    <property type="component" value="Unassembled WGS sequence"/>
</dbReference>
<keyword evidence="4" id="KW-1185">Reference proteome</keyword>
<dbReference type="Gene3D" id="3.30.160.60">
    <property type="entry name" value="Classic Zinc Finger"/>
    <property type="match status" value="1"/>
</dbReference>
<dbReference type="OrthoDB" id="10032537at2759"/>
<dbReference type="AlphaFoldDB" id="A0A4Y2VJ40"/>
<dbReference type="EMBL" id="BGPR01047439">
    <property type="protein sequence ID" value="GBO24468.1"/>
    <property type="molecule type" value="Genomic_DNA"/>
</dbReference>
<protein>
    <recommendedName>
        <fullName evidence="2">C2H2-type domain-containing protein</fullName>
    </recommendedName>
</protein>
<evidence type="ECO:0000256" key="1">
    <source>
        <dbReference type="PROSITE-ProRule" id="PRU00042"/>
    </source>
</evidence>
<organism evidence="3 4">
    <name type="scientific">Araneus ventricosus</name>
    <name type="common">Orbweaver spider</name>
    <name type="synonym">Epeira ventricosa</name>
    <dbReference type="NCBI Taxonomy" id="182803"/>
    <lineage>
        <taxon>Eukaryota</taxon>
        <taxon>Metazoa</taxon>
        <taxon>Ecdysozoa</taxon>
        <taxon>Arthropoda</taxon>
        <taxon>Chelicerata</taxon>
        <taxon>Arachnida</taxon>
        <taxon>Araneae</taxon>
        <taxon>Araneomorphae</taxon>
        <taxon>Entelegynae</taxon>
        <taxon>Araneoidea</taxon>
        <taxon>Araneidae</taxon>
        <taxon>Araneus</taxon>
    </lineage>
</organism>
<evidence type="ECO:0000259" key="2">
    <source>
        <dbReference type="PROSITE" id="PS50157"/>
    </source>
</evidence>
<evidence type="ECO:0000313" key="4">
    <source>
        <dbReference type="Proteomes" id="UP000499080"/>
    </source>
</evidence>
<name>A0A4Y2VJ40_ARAVE</name>
<dbReference type="GO" id="GO:0008270">
    <property type="term" value="F:zinc ion binding"/>
    <property type="evidence" value="ECO:0007669"/>
    <property type="project" value="UniProtKB-KW"/>
</dbReference>
<reference evidence="3 4" key="1">
    <citation type="journal article" date="2019" name="Sci. Rep.">
        <title>Orb-weaving spider Araneus ventricosus genome elucidates the spidroin gene catalogue.</title>
        <authorList>
            <person name="Kono N."/>
            <person name="Nakamura H."/>
            <person name="Ohtoshi R."/>
            <person name="Moran D.A.P."/>
            <person name="Shinohara A."/>
            <person name="Yoshida Y."/>
            <person name="Fujiwara M."/>
            <person name="Mori M."/>
            <person name="Tomita M."/>
            <person name="Arakawa K."/>
        </authorList>
    </citation>
    <scope>NUCLEOTIDE SEQUENCE [LARGE SCALE GENOMIC DNA]</scope>
</reference>
<dbReference type="PROSITE" id="PS50157">
    <property type="entry name" value="ZINC_FINGER_C2H2_2"/>
    <property type="match status" value="1"/>
</dbReference>
<dbReference type="InterPro" id="IPR013087">
    <property type="entry name" value="Znf_C2H2_type"/>
</dbReference>
<keyword evidence="1" id="KW-0479">Metal-binding</keyword>
<sequence>MQNVVTVAVPSGIHFKRLIEQRIWGCLDCHEKFPDREKHSSRRDFKAYFTSKVDVVNIQVVKFREAIIKFSKRTTSKDGTHNRSLPQNWTQVTSATEETISDRIQNEINPLCETSVDQSATFSFSSGVFFFLQQNGDPSDGSAAVGLELQKSNLNVRPILQDGRYNPSTALDVCLLQCMSGEQSLSDSLPTSSPKGTYTFAGPSDVDVEAQRRAEDRNFVCPTSEKSNRRRADFVVHYRTQTGQKPYACEMCEKECPT</sequence>
<accession>A0A4Y2VJ40</accession>
<keyword evidence="1" id="KW-0863">Zinc-finger</keyword>
<gene>
    <name evidence="3" type="ORF">AVEN_199349_1</name>
</gene>
<dbReference type="SUPFAM" id="SSF57667">
    <property type="entry name" value="beta-beta-alpha zinc fingers"/>
    <property type="match status" value="1"/>
</dbReference>
<feature type="domain" description="C2H2-type" evidence="2">
    <location>
        <begin position="219"/>
        <end position="246"/>
    </location>
</feature>
<keyword evidence="1" id="KW-0862">Zinc</keyword>
<proteinExistence type="predicted"/>
<dbReference type="InterPro" id="IPR036236">
    <property type="entry name" value="Znf_C2H2_sf"/>
</dbReference>
<evidence type="ECO:0000313" key="3">
    <source>
        <dbReference type="EMBL" id="GBO24468.1"/>
    </source>
</evidence>